<feature type="transmembrane region" description="Helical" evidence="1">
    <location>
        <begin position="33"/>
        <end position="51"/>
    </location>
</feature>
<feature type="domain" description="DUF4220" evidence="2">
    <location>
        <begin position="68"/>
        <end position="479"/>
    </location>
</feature>
<accession>A0A0E0B8M3</accession>
<dbReference type="STRING" id="40148.A0A0E0B8M3"/>
<evidence type="ECO:0000313" key="3">
    <source>
        <dbReference type="EnsemblPlants" id="OGLUM10G04610.1"/>
    </source>
</evidence>
<dbReference type="Proteomes" id="UP000026961">
    <property type="component" value="Chromosome 10"/>
</dbReference>
<feature type="transmembrane region" description="Helical" evidence="1">
    <location>
        <begin position="63"/>
        <end position="84"/>
    </location>
</feature>
<dbReference type="PANTHER" id="PTHR31325">
    <property type="entry name" value="OS01G0798800 PROTEIN-RELATED"/>
    <property type="match status" value="1"/>
</dbReference>
<organism evidence="3">
    <name type="scientific">Oryza glumipatula</name>
    <dbReference type="NCBI Taxonomy" id="40148"/>
    <lineage>
        <taxon>Eukaryota</taxon>
        <taxon>Viridiplantae</taxon>
        <taxon>Streptophyta</taxon>
        <taxon>Embryophyta</taxon>
        <taxon>Tracheophyta</taxon>
        <taxon>Spermatophyta</taxon>
        <taxon>Magnoliopsida</taxon>
        <taxon>Liliopsida</taxon>
        <taxon>Poales</taxon>
        <taxon>Poaceae</taxon>
        <taxon>BOP clade</taxon>
        <taxon>Oryzoideae</taxon>
        <taxon>Oryzeae</taxon>
        <taxon>Oryzinae</taxon>
        <taxon>Oryza</taxon>
    </lineage>
</organism>
<name>A0A0E0B8M3_9ORYZ</name>
<dbReference type="AlphaFoldDB" id="A0A0E0B8M3"/>
<dbReference type="HOGENOM" id="CLU_008762_0_0_1"/>
<feature type="transmembrane region" description="Helical" evidence="1">
    <location>
        <begin position="156"/>
        <end position="179"/>
    </location>
</feature>
<reference evidence="3" key="2">
    <citation type="submission" date="2018-05" db="EMBL/GenBank/DDBJ databases">
        <title>OgluRS3 (Oryza glumaepatula Reference Sequence Version 3).</title>
        <authorList>
            <person name="Zhang J."/>
            <person name="Kudrna D."/>
            <person name="Lee S."/>
            <person name="Talag J."/>
            <person name="Welchert J."/>
            <person name="Wing R.A."/>
        </authorList>
    </citation>
    <scope>NUCLEOTIDE SEQUENCE [LARGE SCALE GENOMIC DNA]</scope>
</reference>
<evidence type="ECO:0000256" key="1">
    <source>
        <dbReference type="SAM" id="Phobius"/>
    </source>
</evidence>
<feature type="transmembrane region" description="Helical" evidence="1">
    <location>
        <begin position="104"/>
        <end position="124"/>
    </location>
</feature>
<feature type="transmembrane region" description="Helical" evidence="1">
    <location>
        <begin position="131"/>
        <end position="150"/>
    </location>
</feature>
<keyword evidence="4" id="KW-1185">Reference proteome</keyword>
<dbReference type="EnsemblPlants" id="OGLUM10G04610.1">
    <property type="protein sequence ID" value="OGLUM10G04610.1"/>
    <property type="gene ID" value="OGLUM10G04610"/>
</dbReference>
<keyword evidence="1" id="KW-1133">Transmembrane helix</keyword>
<keyword evidence="1" id="KW-0472">Membrane</keyword>
<feature type="transmembrane region" description="Helical" evidence="1">
    <location>
        <begin position="399"/>
        <end position="425"/>
    </location>
</feature>
<feature type="transmembrane region" description="Helical" evidence="1">
    <location>
        <begin position="352"/>
        <end position="378"/>
    </location>
</feature>
<dbReference type="Pfam" id="PF04578">
    <property type="entry name" value="DUF594"/>
    <property type="match status" value="1"/>
</dbReference>
<dbReference type="InterPro" id="IPR007658">
    <property type="entry name" value="DUF594"/>
</dbReference>
<dbReference type="InterPro" id="IPR025315">
    <property type="entry name" value="DUF4220"/>
</dbReference>
<dbReference type="Pfam" id="PF13968">
    <property type="entry name" value="DUF4220"/>
    <property type="match status" value="1"/>
</dbReference>
<evidence type="ECO:0000259" key="2">
    <source>
        <dbReference type="Pfam" id="PF13968"/>
    </source>
</evidence>
<evidence type="ECO:0000313" key="4">
    <source>
        <dbReference type="Proteomes" id="UP000026961"/>
    </source>
</evidence>
<dbReference type="eggNOG" id="ENOG502QSWW">
    <property type="taxonomic scope" value="Eukaryota"/>
</dbReference>
<sequence length="701" mass="78953">MSSAGDECVVDVDEEKLDLFFKRIVLRILPRNVVLVISVIIVAVLVGAGSVSRRYWRHGSIRLLFLGAYTLFMPLVSYVVSGVVENYDLPPGIVWCSDTGAVLLLMWANLVQIIGANYCTAIAVHDDEPRNIGPIVHLLLGAIWTLFLVAKEFMKYSYTIISNWLIAIPCALSLAKILAKLYAYKKSRRSSELGERNTHLITGYMEQFSLARGGDEHVIPLIVMGEDKQKVEKGPRGYRFTDDSADSSTLITTDTVANMVSTNDSILNLKSGPPFKDLCLSFSLFKLLRQRFTKCPVVETDCYQSDPNFMNKLWQGKNAQGIVSMIEYELSFACDFYYSYFPISYSSWWLPILNVVLSFLVITYCSAAEIILVALAYVSRQDREITCKSECGILYGPRYAHVLILNVLTSFLLIAVLLCEAWVIISYTCSNWTKVNLMCHYITKTSRQGSPLMKRLILCMLRLRCKALNHSYKIGQTSIMGTNMKIVKVVRRLLQLSDQKMEYVEIQPEVNTAILDKFRANNWRLPTVNASLQQSRIGNDILWACNGKGTSDVILVWHIATCIFEIKHPYEGPNAPAITASQLSRYCAYLLSSAPELLPDDKAWSKELYKSVKKITEPIFRKSKKSPVQYEHILLKLDEKSNDNTELKNGVALGKQLVGATLGTEQEGWEILAGFWSAMVLYIAPSDNAGRIEKLLLEEVS</sequence>
<feature type="transmembrane region" description="Helical" evidence="1">
    <location>
        <begin position="319"/>
        <end position="340"/>
    </location>
</feature>
<protein>
    <recommendedName>
        <fullName evidence="2">DUF4220 domain-containing protein</fullName>
    </recommendedName>
</protein>
<reference evidence="3" key="1">
    <citation type="submission" date="2015-04" db="UniProtKB">
        <authorList>
            <consortium name="EnsemblPlants"/>
        </authorList>
    </citation>
    <scope>IDENTIFICATION</scope>
</reference>
<dbReference type="Gramene" id="OGLUM10G04610.1">
    <property type="protein sequence ID" value="OGLUM10G04610.1"/>
    <property type="gene ID" value="OGLUM10G04610"/>
</dbReference>
<proteinExistence type="predicted"/>
<keyword evidence="1" id="KW-0812">Transmembrane</keyword>